<evidence type="ECO:0000313" key="2">
    <source>
        <dbReference type="EMBL" id="KAF5351938.1"/>
    </source>
</evidence>
<comment type="caution">
    <text evidence="2">The sequence shown here is derived from an EMBL/GenBank/DDBJ whole genome shotgun (WGS) entry which is preliminary data.</text>
</comment>
<keyword evidence="1" id="KW-1133">Transmembrane helix</keyword>
<dbReference type="OrthoDB" id="410651at2759"/>
<dbReference type="Gene3D" id="1.20.120.550">
    <property type="entry name" value="Membrane associated eicosanoid/glutathione metabolism-like domain"/>
    <property type="match status" value="2"/>
</dbReference>
<dbReference type="GO" id="GO:0004602">
    <property type="term" value="F:glutathione peroxidase activity"/>
    <property type="evidence" value="ECO:0007669"/>
    <property type="project" value="TreeGrafter"/>
</dbReference>
<accession>A0A8H5D3B7</accession>
<evidence type="ECO:0000313" key="3">
    <source>
        <dbReference type="Proteomes" id="UP000559027"/>
    </source>
</evidence>
<feature type="transmembrane region" description="Helical" evidence="1">
    <location>
        <begin position="93"/>
        <end position="112"/>
    </location>
</feature>
<feature type="transmembrane region" description="Helical" evidence="1">
    <location>
        <begin position="132"/>
        <end position="149"/>
    </location>
</feature>
<keyword evidence="1" id="KW-0472">Membrane</keyword>
<name>A0A8H5D3B7_9AGAR</name>
<dbReference type="GO" id="GO:0004364">
    <property type="term" value="F:glutathione transferase activity"/>
    <property type="evidence" value="ECO:0007669"/>
    <property type="project" value="TreeGrafter"/>
</dbReference>
<dbReference type="Proteomes" id="UP000559027">
    <property type="component" value="Unassembled WGS sequence"/>
</dbReference>
<feature type="transmembrane region" description="Helical" evidence="1">
    <location>
        <begin position="12"/>
        <end position="35"/>
    </location>
</feature>
<dbReference type="InterPro" id="IPR023352">
    <property type="entry name" value="MAPEG-like_dom_sf"/>
</dbReference>
<keyword evidence="3" id="KW-1185">Reference proteome</keyword>
<proteinExistence type="predicted"/>
<dbReference type="InterPro" id="IPR050997">
    <property type="entry name" value="MAPEG"/>
</dbReference>
<reference evidence="2 3" key="1">
    <citation type="journal article" date="2020" name="ISME J.">
        <title>Uncovering the hidden diversity of litter-decomposition mechanisms in mushroom-forming fungi.</title>
        <authorList>
            <person name="Floudas D."/>
            <person name="Bentzer J."/>
            <person name="Ahren D."/>
            <person name="Johansson T."/>
            <person name="Persson P."/>
            <person name="Tunlid A."/>
        </authorList>
    </citation>
    <scope>NUCLEOTIDE SEQUENCE [LARGE SCALE GENOMIC DNA]</scope>
    <source>
        <strain evidence="2 3">CBS 146.42</strain>
    </source>
</reference>
<dbReference type="AlphaFoldDB" id="A0A8H5D3B7"/>
<protein>
    <submittedName>
        <fullName evidence="2">Uncharacterized protein</fullName>
    </submittedName>
</protein>
<dbReference type="PANTHER" id="PTHR10250:SF26">
    <property type="entry name" value="GLUTATHIONE S-TRANSFERASE 3, MITOCHONDRIAL"/>
    <property type="match status" value="1"/>
</dbReference>
<dbReference type="SUPFAM" id="SSF161084">
    <property type="entry name" value="MAPEG domain-like"/>
    <property type="match status" value="1"/>
</dbReference>
<dbReference type="GO" id="GO:0005783">
    <property type="term" value="C:endoplasmic reticulum"/>
    <property type="evidence" value="ECO:0007669"/>
    <property type="project" value="TreeGrafter"/>
</dbReference>
<dbReference type="GO" id="GO:0005635">
    <property type="term" value="C:nuclear envelope"/>
    <property type="evidence" value="ECO:0007669"/>
    <property type="project" value="TreeGrafter"/>
</dbReference>
<dbReference type="EMBL" id="JAACJO010000012">
    <property type="protein sequence ID" value="KAF5351938.1"/>
    <property type="molecule type" value="Genomic_DNA"/>
</dbReference>
<dbReference type="PANTHER" id="PTHR10250">
    <property type="entry name" value="MICROSOMAL GLUTATHIONE S-TRANSFERASE"/>
    <property type="match status" value="1"/>
</dbReference>
<gene>
    <name evidence="2" type="ORF">D9756_007700</name>
</gene>
<evidence type="ECO:0000256" key="1">
    <source>
        <dbReference type="SAM" id="Phobius"/>
    </source>
</evidence>
<keyword evidence="1" id="KW-0812">Transmembrane</keyword>
<organism evidence="2 3">
    <name type="scientific">Leucocoprinus leucothites</name>
    <dbReference type="NCBI Taxonomy" id="201217"/>
    <lineage>
        <taxon>Eukaryota</taxon>
        <taxon>Fungi</taxon>
        <taxon>Dikarya</taxon>
        <taxon>Basidiomycota</taxon>
        <taxon>Agaricomycotina</taxon>
        <taxon>Agaricomycetes</taxon>
        <taxon>Agaricomycetidae</taxon>
        <taxon>Agaricales</taxon>
        <taxon>Agaricineae</taxon>
        <taxon>Agaricaceae</taxon>
        <taxon>Leucocoprinus</taxon>
    </lineage>
</organism>
<sequence length="157" mass="17404">MTATFTVPNDYHYAAAAMSLPALVVWGQVITVGMLRKRLKIPYPQLYVDKAQEEADENGRLFNCAQRKPPRSFSLSQVTILCTRRTPMHPTGLRYPLLAASVCAFWSITRIPFTLGYMTGDPVKRGRYGAKYAFGCSILLSPVAAYVAGKRLLEAAI</sequence>